<dbReference type="PANTHER" id="PTHR47718:SF2">
    <property type="entry name" value="PROTEIN FAR1-RELATED SEQUENCE 5-LIKE"/>
    <property type="match status" value="1"/>
</dbReference>
<sequence length="593" mass="67681">MDQSKSSPVMVFLLSLLHLMAASDVTKLTNSETLSCTIAFASLAIFASSGSTCFIILITFAMGKNLSFSFHKNSLLVLLPPPPPSSLSESAIVIDRNQRSSFLAATMRREVVNMELEWKPRIGMDFDSVDSAWKFWSDYGGRMGFGVRKDYSNKSKKDGSITSCRFVCHKEGSREKHKNDYLIVNPRRETRTDCKARICFSFLNGKFRVKDFVEEHNHELHPAETTHMIASQRHISDIQQQEIELADDSGIQQRASHTLMKELSSHPTTKESGVRGAGCLLRYFEDQQSKNPAYFQTYQMDSEEQITNIFWADARMRLDYGYFGDVVSLDTTYCTNNAHRPLALFSGFNHHRGVVLFGAALLYDETTASFKWLFETFLKVHNKKNLKLFLPIKIKQWPKPYKRKFETWGILCCHALKVFEAYDVKKLHDQYILKRWTKEARTGIIYDAKGNESEDDPKLGRTLQYNSLCHELVNIASEVAGKEEEVSFIPMVMHEAMKKVMECRLEKRHETNERDDPIPLSRIDMPQPTGIKKRAGSKRRTRIKSRVELRHRNGKASKSMSQPIITLSQSEQSTDQSEGPISLGGPELGGDKL</sequence>
<feature type="signal peptide" evidence="3">
    <location>
        <begin position="1"/>
        <end position="22"/>
    </location>
</feature>
<dbReference type="PANTHER" id="PTHR47718">
    <property type="entry name" value="OS01G0519700 PROTEIN"/>
    <property type="match status" value="1"/>
</dbReference>
<evidence type="ECO:0000313" key="6">
    <source>
        <dbReference type="EMBL" id="KAF7833142.1"/>
    </source>
</evidence>
<evidence type="ECO:0000259" key="4">
    <source>
        <dbReference type="Pfam" id="PF03101"/>
    </source>
</evidence>
<dbReference type="InterPro" id="IPR018289">
    <property type="entry name" value="MULE_transposase_dom"/>
</dbReference>
<evidence type="ECO:0000259" key="5">
    <source>
        <dbReference type="Pfam" id="PF10551"/>
    </source>
</evidence>
<dbReference type="AlphaFoldDB" id="A0A834WVR0"/>
<keyword evidence="2" id="KW-0472">Membrane</keyword>
<feature type="compositionally biased region" description="Polar residues" evidence="1">
    <location>
        <begin position="556"/>
        <end position="579"/>
    </location>
</feature>
<dbReference type="OrthoDB" id="1894539at2759"/>
<keyword evidence="7" id="KW-1185">Reference proteome</keyword>
<name>A0A834WVR0_9FABA</name>
<evidence type="ECO:0000256" key="1">
    <source>
        <dbReference type="SAM" id="MobiDB-lite"/>
    </source>
</evidence>
<keyword evidence="2" id="KW-0812">Transmembrane</keyword>
<feature type="chain" id="PRO_5032695043" evidence="3">
    <location>
        <begin position="23"/>
        <end position="593"/>
    </location>
</feature>
<protein>
    <submittedName>
        <fullName evidence="6">Protein FAR1-RELATED SEQUENCE 5-like</fullName>
    </submittedName>
</protein>
<keyword evidence="3" id="KW-0732">Signal</keyword>
<accession>A0A834WVR0</accession>
<dbReference type="Pfam" id="PF03101">
    <property type="entry name" value="FAR1"/>
    <property type="match status" value="1"/>
</dbReference>
<evidence type="ECO:0000256" key="2">
    <source>
        <dbReference type="SAM" id="Phobius"/>
    </source>
</evidence>
<proteinExistence type="predicted"/>
<organism evidence="6 7">
    <name type="scientific">Senna tora</name>
    <dbReference type="NCBI Taxonomy" id="362788"/>
    <lineage>
        <taxon>Eukaryota</taxon>
        <taxon>Viridiplantae</taxon>
        <taxon>Streptophyta</taxon>
        <taxon>Embryophyta</taxon>
        <taxon>Tracheophyta</taxon>
        <taxon>Spermatophyta</taxon>
        <taxon>Magnoliopsida</taxon>
        <taxon>eudicotyledons</taxon>
        <taxon>Gunneridae</taxon>
        <taxon>Pentapetalae</taxon>
        <taxon>rosids</taxon>
        <taxon>fabids</taxon>
        <taxon>Fabales</taxon>
        <taxon>Fabaceae</taxon>
        <taxon>Caesalpinioideae</taxon>
        <taxon>Cassia clade</taxon>
        <taxon>Senna</taxon>
    </lineage>
</organism>
<keyword evidence="2" id="KW-1133">Transmembrane helix</keyword>
<feature type="domain" description="FAR1" evidence="4">
    <location>
        <begin position="134"/>
        <end position="221"/>
    </location>
</feature>
<dbReference type="EMBL" id="JAAIUW010000005">
    <property type="protein sequence ID" value="KAF7833142.1"/>
    <property type="molecule type" value="Genomic_DNA"/>
</dbReference>
<feature type="domain" description="MULE transposase" evidence="5">
    <location>
        <begin position="326"/>
        <end position="390"/>
    </location>
</feature>
<gene>
    <name evidence="6" type="ORF">G2W53_015475</name>
</gene>
<dbReference type="Proteomes" id="UP000634136">
    <property type="component" value="Unassembled WGS sequence"/>
</dbReference>
<feature type="compositionally biased region" description="Basic residues" evidence="1">
    <location>
        <begin position="531"/>
        <end position="544"/>
    </location>
</feature>
<evidence type="ECO:0000256" key="3">
    <source>
        <dbReference type="SAM" id="SignalP"/>
    </source>
</evidence>
<evidence type="ECO:0000313" key="7">
    <source>
        <dbReference type="Proteomes" id="UP000634136"/>
    </source>
</evidence>
<reference evidence="6" key="1">
    <citation type="submission" date="2020-09" db="EMBL/GenBank/DDBJ databases">
        <title>Genome-Enabled Discovery of Anthraquinone Biosynthesis in Senna tora.</title>
        <authorList>
            <person name="Kang S.-H."/>
            <person name="Pandey R.P."/>
            <person name="Lee C.-M."/>
            <person name="Sim J.-S."/>
            <person name="Jeong J.-T."/>
            <person name="Choi B.-S."/>
            <person name="Jung M."/>
            <person name="Ginzburg D."/>
            <person name="Zhao K."/>
            <person name="Won S.Y."/>
            <person name="Oh T.-J."/>
            <person name="Yu Y."/>
            <person name="Kim N.-H."/>
            <person name="Lee O.R."/>
            <person name="Lee T.-H."/>
            <person name="Bashyal P."/>
            <person name="Kim T.-S."/>
            <person name="Lee W.-H."/>
            <person name="Kawkins C."/>
            <person name="Kim C.-K."/>
            <person name="Kim J.S."/>
            <person name="Ahn B.O."/>
            <person name="Rhee S.Y."/>
            <person name="Sohng J.K."/>
        </authorList>
    </citation>
    <scope>NUCLEOTIDE SEQUENCE</scope>
    <source>
        <tissue evidence="6">Leaf</tissue>
    </source>
</reference>
<feature type="region of interest" description="Disordered" evidence="1">
    <location>
        <begin position="509"/>
        <end position="593"/>
    </location>
</feature>
<dbReference type="Pfam" id="PF10551">
    <property type="entry name" value="MULE"/>
    <property type="match status" value="1"/>
</dbReference>
<feature type="transmembrane region" description="Helical" evidence="2">
    <location>
        <begin position="38"/>
        <end position="62"/>
    </location>
</feature>
<dbReference type="InterPro" id="IPR004330">
    <property type="entry name" value="FAR1_DNA_bnd_dom"/>
</dbReference>
<comment type="caution">
    <text evidence="6">The sequence shown here is derived from an EMBL/GenBank/DDBJ whole genome shotgun (WGS) entry which is preliminary data.</text>
</comment>